<dbReference type="Pfam" id="PF25164">
    <property type="entry name" value="CoiA_N"/>
    <property type="match status" value="1"/>
</dbReference>
<dbReference type="RefSeq" id="WP_118170832.1">
    <property type="nucleotide sequence ID" value="NZ_QSJM01000028.1"/>
</dbReference>
<evidence type="ECO:0000259" key="1">
    <source>
        <dbReference type="Pfam" id="PF25164"/>
    </source>
</evidence>
<dbReference type="Proteomes" id="UP000283429">
    <property type="component" value="Unassembled WGS sequence"/>
</dbReference>
<feature type="domain" description="Competence protein CoiA-like N-terminal" evidence="1">
    <location>
        <begin position="33"/>
        <end position="64"/>
    </location>
</feature>
<evidence type="ECO:0000313" key="3">
    <source>
        <dbReference type="Proteomes" id="UP000283429"/>
    </source>
</evidence>
<evidence type="ECO:0000313" key="2">
    <source>
        <dbReference type="EMBL" id="RHD79853.1"/>
    </source>
</evidence>
<proteinExistence type="predicted"/>
<reference evidence="2 3" key="1">
    <citation type="submission" date="2018-08" db="EMBL/GenBank/DDBJ databases">
        <title>A genome reference for cultivated species of the human gut microbiota.</title>
        <authorList>
            <person name="Zou Y."/>
            <person name="Xue W."/>
            <person name="Luo G."/>
        </authorList>
    </citation>
    <scope>NUCLEOTIDE SEQUENCE [LARGE SCALE GENOMIC DNA]</scope>
    <source>
        <strain evidence="2 3">AM30-40</strain>
    </source>
</reference>
<dbReference type="EMBL" id="QSJM01000028">
    <property type="protein sequence ID" value="RHD79853.1"/>
    <property type="molecule type" value="Genomic_DNA"/>
</dbReference>
<name>A0A414H8I8_PHOVU</name>
<organism evidence="2 3">
    <name type="scientific">Phocaeicola vulgatus</name>
    <name type="common">Bacteroides vulgatus</name>
    <dbReference type="NCBI Taxonomy" id="821"/>
    <lineage>
        <taxon>Bacteria</taxon>
        <taxon>Pseudomonadati</taxon>
        <taxon>Bacteroidota</taxon>
        <taxon>Bacteroidia</taxon>
        <taxon>Bacteroidales</taxon>
        <taxon>Bacteroidaceae</taxon>
        <taxon>Phocaeicola</taxon>
    </lineage>
</organism>
<dbReference type="InterPro" id="IPR057253">
    <property type="entry name" value="CoiA-like_N"/>
</dbReference>
<gene>
    <name evidence="2" type="ORF">DW783_10645</name>
</gene>
<sequence length="367" mass="42732">MSNNNKYLKYALNAKGELVHIDSVSNGYDCGCVCPACKKPLQAKNNGTHRTHHFAHQPGVDCPTAYESSLHLMAKKKIQEAFYESQVINISFEYKSYCSMNDTCMYMKYGDCAEKTIKSFNLKDYYDKCEQEISYNNINRRSDLKFSSSTHPDKEPLYLEIYVTHASDATKLHSGNKIIEVKIENEEDIDEVIKNGFIESPKRDVFEEAEVPSLNISFYGFKNSDYNLIKHSSYICISRYILYSSGKFICKQEHCKCNELRKSRPDTLYEFCFHSNQAFELRDIAKWLGYKRFNIKNCQMCMYCVDSYNDTGKICRLYRQLNIPRTERPLNTSRAKTCTSFVLNQKEMNECLQKVDNKEIPPITEFD</sequence>
<dbReference type="AlphaFoldDB" id="A0A414H8I8"/>
<accession>A0A414H8I8</accession>
<protein>
    <recommendedName>
        <fullName evidence="1">Competence protein CoiA-like N-terminal domain-containing protein</fullName>
    </recommendedName>
</protein>
<comment type="caution">
    <text evidence="2">The sequence shown here is derived from an EMBL/GenBank/DDBJ whole genome shotgun (WGS) entry which is preliminary data.</text>
</comment>